<gene>
    <name evidence="2" type="ORF">KY465_03765</name>
</gene>
<dbReference type="CDD" id="cd07178">
    <property type="entry name" value="terB_like_YebE"/>
    <property type="match status" value="1"/>
</dbReference>
<name>A0ABS6WL60_9HYPH</name>
<dbReference type="RefSeq" id="WP_219200043.1">
    <property type="nucleotide sequence ID" value="NZ_JAHWQX010000001.1"/>
</dbReference>
<accession>A0ABS6WL60</accession>
<feature type="region of interest" description="Disordered" evidence="1">
    <location>
        <begin position="89"/>
        <end position="109"/>
    </location>
</feature>
<evidence type="ECO:0000256" key="1">
    <source>
        <dbReference type="SAM" id="MobiDB-lite"/>
    </source>
</evidence>
<comment type="caution">
    <text evidence="2">The sequence shown here is derived from an EMBL/GenBank/DDBJ whole genome shotgun (WGS) entry which is preliminary data.</text>
</comment>
<dbReference type="InterPro" id="IPR007486">
    <property type="entry name" value="YebE"/>
</dbReference>
<protein>
    <submittedName>
        <fullName evidence="2">Tellurite resistance TerB family protein</fullName>
    </submittedName>
</protein>
<dbReference type="Pfam" id="PF04391">
    <property type="entry name" value="DUF533"/>
    <property type="match status" value="1"/>
</dbReference>
<sequence>MIDPKTILDQFLGSKVPGTEQTVSSSAEKAGQMAKDNPLATGLLAAVLLGTGAGRSLTGSALKIGGLAAVAGLGYRAWQNYQAGKAPSEAAVESRTQNATEPPPLNSGFAADSGQLATPFALALVRVMIGAARADGHIDDSERQRIRDKLATAGLGSEAITFLDSELSRPVDLDALIAEANSDAEKVEMYTAARLAIEPDTRAERGFLDLLAGRLALPEALIEHIEATVSSAKR</sequence>
<proteinExistence type="predicted"/>
<organism evidence="2 3">
    <name type="scientific">Pseudohoeflea coraliihabitans</name>
    <dbReference type="NCBI Taxonomy" id="2860393"/>
    <lineage>
        <taxon>Bacteria</taxon>
        <taxon>Pseudomonadati</taxon>
        <taxon>Pseudomonadota</taxon>
        <taxon>Alphaproteobacteria</taxon>
        <taxon>Hyphomicrobiales</taxon>
        <taxon>Rhizobiaceae</taxon>
        <taxon>Pseudohoeflea</taxon>
    </lineage>
</organism>
<dbReference type="EMBL" id="JAHWQX010000001">
    <property type="protein sequence ID" value="MBW3096393.1"/>
    <property type="molecule type" value="Genomic_DNA"/>
</dbReference>
<evidence type="ECO:0000313" key="3">
    <source>
        <dbReference type="Proteomes" id="UP001430804"/>
    </source>
</evidence>
<keyword evidence="3" id="KW-1185">Reference proteome</keyword>
<dbReference type="Proteomes" id="UP001430804">
    <property type="component" value="Unassembled WGS sequence"/>
</dbReference>
<evidence type="ECO:0000313" key="2">
    <source>
        <dbReference type="EMBL" id="MBW3096393.1"/>
    </source>
</evidence>
<reference evidence="2" key="1">
    <citation type="submission" date="2021-07" db="EMBL/GenBank/DDBJ databases">
        <title>Pseudohoeflea marina sp. nov. a polyhydroxyalcanoate-producing bacterium.</title>
        <authorList>
            <person name="Zheng W."/>
            <person name="Yu S."/>
            <person name="Huang Y."/>
        </authorList>
    </citation>
    <scope>NUCLEOTIDE SEQUENCE</scope>
    <source>
        <strain evidence="2">DP4N28-3</strain>
    </source>
</reference>